<evidence type="ECO:0000313" key="1">
    <source>
        <dbReference type="EMBL" id="SPD27668.1"/>
    </source>
</evidence>
<gene>
    <name evidence="1" type="ORF">FSB_LOCUS55550</name>
</gene>
<name>A0A2N9IT05_FAGSY</name>
<organism evidence="1">
    <name type="scientific">Fagus sylvatica</name>
    <name type="common">Beechnut</name>
    <dbReference type="NCBI Taxonomy" id="28930"/>
    <lineage>
        <taxon>Eukaryota</taxon>
        <taxon>Viridiplantae</taxon>
        <taxon>Streptophyta</taxon>
        <taxon>Embryophyta</taxon>
        <taxon>Tracheophyta</taxon>
        <taxon>Spermatophyta</taxon>
        <taxon>Magnoliopsida</taxon>
        <taxon>eudicotyledons</taxon>
        <taxon>Gunneridae</taxon>
        <taxon>Pentapetalae</taxon>
        <taxon>rosids</taxon>
        <taxon>fabids</taxon>
        <taxon>Fagales</taxon>
        <taxon>Fagaceae</taxon>
        <taxon>Fagus</taxon>
    </lineage>
</organism>
<sequence length="690" mass="77128">MQHIAGKLSTSSFQRYKVCMNRSSDERVMAPGSRGIGAVFVHFSGEDSDQTGDAFGEPRVPRRSWSRYLSNAPGLVDQLVASRKDSAREGGCPGGKTRFPPSAFFFKSCPSSGFAEIRAWTCEIWPPRTEATGVFLVRLRAVFRSGFRLDPIKSWRSESSTSCMNVSSFQRARASRINLLRVRKTLRASVATSLPMSDFDNLGIVGKLGATYFPKVQALHRGELGFARYDPANGGRRNVPYAKGFDHNFLVSRPFWARKVSNRSSHYVLQNGLGAVSSIQLSVWSTVRSNLGQTWSTLVEFGQNSPNSGKCIPDAFRGFLGQMDPSRAGNGSVKPRSNFGQPWSNLVNPGQTLGNVSRTFSLGVFDATRLRWIMRAGSGSPRLACRHPRKSRGHLQHFYRLQTPYHFERHTVSQTVKIALPFTGNSRDWALYLLDLPLGEWSWKVTWGPAVWRPWTHCALFDGVPLPGVWGCTGYYPSLALRQFGGVQYPPRLGDLDAVTFDYIPSEDMWRLLSRVEVIWEGRLSEVVLIEEGSPGDSSVASDFVEWREGWTPLFTLRPTVRPGASHSLVSRSLRVSASYRASEREASAARVESHAEYLASQYWRRPWPRTREQLETEQAERTRVQDELDSLRSYTQALVDPATGRPQDIVALRRALDASEEALTSARTSMGVMRVQISVLQGDNGVLQS</sequence>
<dbReference type="EMBL" id="OIVN01006202">
    <property type="protein sequence ID" value="SPD27668.1"/>
    <property type="molecule type" value="Genomic_DNA"/>
</dbReference>
<dbReference type="AlphaFoldDB" id="A0A2N9IT05"/>
<protein>
    <submittedName>
        <fullName evidence="1">Uncharacterized protein</fullName>
    </submittedName>
</protein>
<reference evidence="1" key="1">
    <citation type="submission" date="2018-02" db="EMBL/GenBank/DDBJ databases">
        <authorList>
            <person name="Cohen D.B."/>
            <person name="Kent A.D."/>
        </authorList>
    </citation>
    <scope>NUCLEOTIDE SEQUENCE</scope>
</reference>
<proteinExistence type="predicted"/>
<accession>A0A2N9IT05</accession>